<evidence type="ECO:0000313" key="2">
    <source>
        <dbReference type="Proteomes" id="UP000251889"/>
    </source>
</evidence>
<dbReference type="EMBL" id="QMFY01000019">
    <property type="protein sequence ID" value="RAV98328.1"/>
    <property type="molecule type" value="Genomic_DNA"/>
</dbReference>
<dbReference type="PANTHER" id="PTHR35145">
    <property type="entry name" value="CYTOPLASMIC PROTEIN-RELATED"/>
    <property type="match status" value="1"/>
</dbReference>
<organism evidence="1 2">
    <name type="scientific">Pseudochryseolinea flava</name>
    <dbReference type="NCBI Taxonomy" id="2059302"/>
    <lineage>
        <taxon>Bacteria</taxon>
        <taxon>Pseudomonadati</taxon>
        <taxon>Bacteroidota</taxon>
        <taxon>Cytophagia</taxon>
        <taxon>Cytophagales</taxon>
        <taxon>Fulvivirgaceae</taxon>
        <taxon>Pseudochryseolinea</taxon>
    </lineage>
</organism>
<dbReference type="InterPro" id="IPR058532">
    <property type="entry name" value="YjbR/MT2646/Rv2570-like"/>
</dbReference>
<dbReference type="OrthoDB" id="9789813at2"/>
<dbReference type="InterPro" id="IPR007351">
    <property type="entry name" value="YjbR"/>
</dbReference>
<dbReference type="Pfam" id="PF04237">
    <property type="entry name" value="YjbR"/>
    <property type="match status" value="1"/>
</dbReference>
<dbReference type="AlphaFoldDB" id="A0A364XWJ5"/>
<evidence type="ECO:0008006" key="3">
    <source>
        <dbReference type="Google" id="ProtNLM"/>
    </source>
</evidence>
<dbReference type="InterPro" id="IPR038056">
    <property type="entry name" value="YjbR-like_sf"/>
</dbReference>
<sequence length="115" mass="13097">MELERLRMFCLSLPGATEDIKWGHDLCFSVGAKMFCVASMESPLTFSFKVTYEMFDEVSSRIGFEPAPYLARNKWVLVNDTSKIKVKEMEVFVRQSHELIAAKLSKKLRGELGIG</sequence>
<accession>A0A364XWJ5</accession>
<keyword evidence="2" id="KW-1185">Reference proteome</keyword>
<dbReference type="Gene3D" id="3.90.1150.30">
    <property type="match status" value="1"/>
</dbReference>
<dbReference type="RefSeq" id="WP_112749594.1">
    <property type="nucleotide sequence ID" value="NZ_QMFY01000019.1"/>
</dbReference>
<dbReference type="Proteomes" id="UP000251889">
    <property type="component" value="Unassembled WGS sequence"/>
</dbReference>
<dbReference type="PANTHER" id="PTHR35145:SF1">
    <property type="entry name" value="CYTOPLASMIC PROTEIN"/>
    <property type="match status" value="1"/>
</dbReference>
<dbReference type="SUPFAM" id="SSF142906">
    <property type="entry name" value="YjbR-like"/>
    <property type="match status" value="1"/>
</dbReference>
<name>A0A364XWJ5_9BACT</name>
<comment type="caution">
    <text evidence="1">The sequence shown here is derived from an EMBL/GenBank/DDBJ whole genome shotgun (WGS) entry which is preliminary data.</text>
</comment>
<reference evidence="1 2" key="1">
    <citation type="submission" date="2018-06" db="EMBL/GenBank/DDBJ databases">
        <title>Chryseolinea flavus sp. nov., a member of the phylum Bacteroidetes isolated from soil.</title>
        <authorList>
            <person name="Li Y."/>
            <person name="Wang J."/>
        </authorList>
    </citation>
    <scope>NUCLEOTIDE SEQUENCE [LARGE SCALE GENOMIC DNA]</scope>
    <source>
        <strain evidence="1 2">SDU1-6</strain>
    </source>
</reference>
<evidence type="ECO:0000313" key="1">
    <source>
        <dbReference type="EMBL" id="RAV98328.1"/>
    </source>
</evidence>
<protein>
    <recommendedName>
        <fullName evidence="3">MmcQ/YjbR family DNA-binding protein</fullName>
    </recommendedName>
</protein>
<gene>
    <name evidence="1" type="ORF">DQQ10_24585</name>
</gene>
<proteinExistence type="predicted"/>